<name>A0A8T0FS08_ARGBR</name>
<reference evidence="1" key="2">
    <citation type="submission" date="2020-06" db="EMBL/GenBank/DDBJ databases">
        <authorList>
            <person name="Sheffer M."/>
        </authorList>
    </citation>
    <scope>NUCLEOTIDE SEQUENCE</scope>
</reference>
<dbReference type="EMBL" id="JABXBU010000002">
    <property type="protein sequence ID" value="KAF8793954.1"/>
    <property type="molecule type" value="Genomic_DNA"/>
</dbReference>
<protein>
    <submittedName>
        <fullName evidence="1">Uncharacterized protein</fullName>
    </submittedName>
</protein>
<keyword evidence="2" id="KW-1185">Reference proteome</keyword>
<evidence type="ECO:0000313" key="1">
    <source>
        <dbReference type="EMBL" id="KAF8793954.1"/>
    </source>
</evidence>
<dbReference type="AlphaFoldDB" id="A0A8T0FS08"/>
<reference evidence="1" key="1">
    <citation type="journal article" date="2020" name="bioRxiv">
        <title>Chromosome-level reference genome of the European wasp spider Argiope bruennichi: a resource for studies on range expansion and evolutionary adaptation.</title>
        <authorList>
            <person name="Sheffer M.M."/>
            <person name="Hoppe A."/>
            <person name="Krehenwinkel H."/>
            <person name="Uhl G."/>
            <person name="Kuss A.W."/>
            <person name="Jensen L."/>
            <person name="Jensen C."/>
            <person name="Gillespie R.G."/>
            <person name="Hoff K.J."/>
            <person name="Prost S."/>
        </authorList>
    </citation>
    <scope>NUCLEOTIDE SEQUENCE</scope>
</reference>
<proteinExistence type="predicted"/>
<sequence>MTSNRKVIQNRKERKNILGSSSFERHVMSENNTMLLMAKIKINQEFIWSRLLFVFTDLLCNNLPQPPLKMLSATQVFAAVALLGMLAYAAADPNVFDDIETGLNHIIGHDKSHN</sequence>
<dbReference type="Proteomes" id="UP000807504">
    <property type="component" value="Unassembled WGS sequence"/>
</dbReference>
<comment type="caution">
    <text evidence="1">The sequence shown here is derived from an EMBL/GenBank/DDBJ whole genome shotgun (WGS) entry which is preliminary data.</text>
</comment>
<gene>
    <name evidence="1" type="ORF">HNY73_001983</name>
</gene>
<accession>A0A8T0FS08</accession>
<evidence type="ECO:0000313" key="2">
    <source>
        <dbReference type="Proteomes" id="UP000807504"/>
    </source>
</evidence>
<organism evidence="1 2">
    <name type="scientific">Argiope bruennichi</name>
    <name type="common">Wasp spider</name>
    <name type="synonym">Aranea bruennichi</name>
    <dbReference type="NCBI Taxonomy" id="94029"/>
    <lineage>
        <taxon>Eukaryota</taxon>
        <taxon>Metazoa</taxon>
        <taxon>Ecdysozoa</taxon>
        <taxon>Arthropoda</taxon>
        <taxon>Chelicerata</taxon>
        <taxon>Arachnida</taxon>
        <taxon>Araneae</taxon>
        <taxon>Araneomorphae</taxon>
        <taxon>Entelegynae</taxon>
        <taxon>Araneoidea</taxon>
        <taxon>Araneidae</taxon>
        <taxon>Argiope</taxon>
    </lineage>
</organism>